<keyword evidence="6" id="KW-0238">DNA-binding</keyword>
<evidence type="ECO:0000256" key="2">
    <source>
        <dbReference type="ARBA" id="ARBA00022524"/>
    </source>
</evidence>
<dbReference type="GO" id="GO:0019028">
    <property type="term" value="C:viral capsid"/>
    <property type="evidence" value="ECO:0007669"/>
    <property type="project" value="InterPro"/>
</dbReference>
<comment type="similarity">
    <text evidence="1">Belongs to the adenoviridae histone-like nucleoprotein family.</text>
</comment>
<organism evidence="8 9">
    <name type="scientific">Passerine adenovirus 1</name>
    <dbReference type="NCBI Taxonomy" id="2779174"/>
    <lineage>
        <taxon>Viruses</taxon>
        <taxon>Varidnaviria</taxon>
        <taxon>Bamfordvirae</taxon>
        <taxon>Preplasmiviricota</taxon>
        <taxon>Polisuviricotina</taxon>
        <taxon>Pharingeaviricetes</taxon>
        <taxon>Rowavirales</taxon>
        <taxon>Adenoviridae</taxon>
        <taxon>Barthadenovirus</taxon>
    </lineage>
</organism>
<keyword evidence="5" id="KW-0426">Late protein</keyword>
<evidence type="ECO:0000256" key="6">
    <source>
        <dbReference type="ARBA" id="ARBA00023125"/>
    </source>
</evidence>
<keyword evidence="7" id="KW-1160">Virus entry into host cell</keyword>
<dbReference type="Pfam" id="PF03228">
    <property type="entry name" value="Adeno_VII"/>
    <property type="match status" value="1"/>
</dbReference>
<keyword evidence="9" id="KW-1185">Reference proteome</keyword>
<evidence type="ECO:0000256" key="4">
    <source>
        <dbReference type="ARBA" id="ARBA00022844"/>
    </source>
</evidence>
<accession>A0A7L9DKB4</accession>
<dbReference type="EMBL" id="MT674683">
    <property type="protein sequence ID" value="QOJ53946.1"/>
    <property type="molecule type" value="Genomic_DNA"/>
</dbReference>
<dbReference type="InterPro" id="IPR004912">
    <property type="entry name" value="Adeno_VII"/>
</dbReference>
<keyword evidence="3" id="KW-1048">Host nucleus</keyword>
<protein>
    <submittedName>
        <fullName evidence="8">PVII protein</fullName>
    </submittedName>
</protein>
<evidence type="ECO:0000256" key="5">
    <source>
        <dbReference type="ARBA" id="ARBA00022921"/>
    </source>
</evidence>
<dbReference type="GO" id="GO:0046718">
    <property type="term" value="P:symbiont entry into host cell"/>
    <property type="evidence" value="ECO:0007669"/>
    <property type="project" value="UniProtKB-KW"/>
</dbReference>
<dbReference type="GO" id="GO:0075732">
    <property type="term" value="P:viral penetration into host nucleus"/>
    <property type="evidence" value="ECO:0007669"/>
    <property type="project" value="UniProtKB-KW"/>
</dbReference>
<evidence type="ECO:0000256" key="7">
    <source>
        <dbReference type="ARBA" id="ARBA00023296"/>
    </source>
</evidence>
<evidence type="ECO:0000256" key="1">
    <source>
        <dbReference type="ARBA" id="ARBA00005746"/>
    </source>
</evidence>
<name>A0A7L9DKB4_9ADEN</name>
<evidence type="ECO:0000313" key="9">
    <source>
        <dbReference type="Proteomes" id="UP001230876"/>
    </source>
</evidence>
<keyword evidence="4" id="KW-0946">Virion</keyword>
<sequence>MALISPSDNTGWGALGRSALRATGASFSVRQPVRVRAHYRSQWGQRNGRIGYRTLRKNLQAYVRRHYSTVRRRKRPASGVLVGVSTAKSAFGARVAARAVRSILNARRRRRRARR</sequence>
<dbReference type="Proteomes" id="UP001230876">
    <property type="component" value="Segment"/>
</dbReference>
<dbReference type="GO" id="GO:0003677">
    <property type="term" value="F:DNA binding"/>
    <property type="evidence" value="ECO:0007669"/>
    <property type="project" value="UniProtKB-KW"/>
</dbReference>
<reference evidence="8" key="1">
    <citation type="journal article" date="2020" name="Viruses">
        <title>Molecular Characterisation of a Novel and Highly Divergent Passerine Adenovirus 1.</title>
        <authorList>
            <person name="Athukorala A."/>
            <person name="Forwood J.K."/>
            <person name="Phalen D.N."/>
            <person name="Sarker S."/>
        </authorList>
    </citation>
    <scope>NUCLEOTIDE SEQUENCE</scope>
    <source>
        <strain evidence="8">AU2787</strain>
    </source>
</reference>
<keyword evidence="2" id="KW-1163">Viral penetration into host nucleus</keyword>
<proteinExistence type="inferred from homology"/>
<evidence type="ECO:0000313" key="8">
    <source>
        <dbReference type="EMBL" id="QOJ53946.1"/>
    </source>
</evidence>
<dbReference type="GO" id="GO:0043657">
    <property type="term" value="C:host cell"/>
    <property type="evidence" value="ECO:0007669"/>
    <property type="project" value="GOC"/>
</dbReference>
<evidence type="ECO:0000256" key="3">
    <source>
        <dbReference type="ARBA" id="ARBA00022562"/>
    </source>
</evidence>